<name>A0AA88R745_9ASTE</name>
<dbReference type="EMBL" id="JAVXUO010002358">
    <property type="protein sequence ID" value="KAK2973916.1"/>
    <property type="molecule type" value="Genomic_DNA"/>
</dbReference>
<reference evidence="2" key="1">
    <citation type="submission" date="2022-12" db="EMBL/GenBank/DDBJ databases">
        <title>Draft genome assemblies for two species of Escallonia (Escalloniales).</title>
        <authorList>
            <person name="Chanderbali A."/>
            <person name="Dervinis C."/>
            <person name="Anghel I."/>
            <person name="Soltis D."/>
            <person name="Soltis P."/>
            <person name="Zapata F."/>
        </authorList>
    </citation>
    <scope>NUCLEOTIDE SEQUENCE</scope>
    <source>
        <strain evidence="2">UCBG92.1500</strain>
        <tissue evidence="2">Leaf</tissue>
    </source>
</reference>
<feature type="chain" id="PRO_5041637257" evidence="1">
    <location>
        <begin position="29"/>
        <end position="84"/>
    </location>
</feature>
<keyword evidence="1" id="KW-0732">Signal</keyword>
<comment type="caution">
    <text evidence="2">The sequence shown here is derived from an EMBL/GenBank/DDBJ whole genome shotgun (WGS) entry which is preliminary data.</text>
</comment>
<keyword evidence="3" id="KW-1185">Reference proteome</keyword>
<evidence type="ECO:0000313" key="3">
    <source>
        <dbReference type="Proteomes" id="UP001187471"/>
    </source>
</evidence>
<organism evidence="2 3">
    <name type="scientific">Escallonia rubra</name>
    <dbReference type="NCBI Taxonomy" id="112253"/>
    <lineage>
        <taxon>Eukaryota</taxon>
        <taxon>Viridiplantae</taxon>
        <taxon>Streptophyta</taxon>
        <taxon>Embryophyta</taxon>
        <taxon>Tracheophyta</taxon>
        <taxon>Spermatophyta</taxon>
        <taxon>Magnoliopsida</taxon>
        <taxon>eudicotyledons</taxon>
        <taxon>Gunneridae</taxon>
        <taxon>Pentapetalae</taxon>
        <taxon>asterids</taxon>
        <taxon>campanulids</taxon>
        <taxon>Escalloniales</taxon>
        <taxon>Escalloniaceae</taxon>
        <taxon>Escallonia</taxon>
    </lineage>
</organism>
<evidence type="ECO:0000256" key="1">
    <source>
        <dbReference type="SAM" id="SignalP"/>
    </source>
</evidence>
<dbReference type="AlphaFoldDB" id="A0AA88R745"/>
<gene>
    <name evidence="2" type="ORF">RJ640_019431</name>
</gene>
<feature type="signal peptide" evidence="1">
    <location>
        <begin position="1"/>
        <end position="28"/>
    </location>
</feature>
<sequence length="84" mass="8931">MRSSSSSWTVLSVLSFLLLLSSSTSIQAVDSKSDGGGGGGAQWQILTKLNFSSQIKLHPHLLLMVTVPFNMVSEPRVLEVTAVG</sequence>
<evidence type="ECO:0000313" key="2">
    <source>
        <dbReference type="EMBL" id="KAK2973916.1"/>
    </source>
</evidence>
<protein>
    <submittedName>
        <fullName evidence="2">Uncharacterized protein</fullName>
    </submittedName>
</protein>
<accession>A0AA88R745</accession>
<proteinExistence type="predicted"/>
<dbReference type="Proteomes" id="UP001187471">
    <property type="component" value="Unassembled WGS sequence"/>
</dbReference>